<dbReference type="Proteomes" id="UP000053675">
    <property type="component" value="Unassembled WGS sequence"/>
</dbReference>
<evidence type="ECO:0000256" key="2">
    <source>
        <dbReference type="ARBA" id="ARBA00022777"/>
    </source>
</evidence>
<dbReference type="Gene3D" id="3.40.1190.20">
    <property type="match status" value="1"/>
</dbReference>
<dbReference type="PATRIC" id="fig|472175.3.peg.1353"/>
<keyword evidence="2" id="KW-0418">Kinase</keyword>
<dbReference type="CDD" id="cd01941">
    <property type="entry name" value="YeiC_kinase_like"/>
    <property type="match status" value="1"/>
</dbReference>
<evidence type="ECO:0000259" key="3">
    <source>
        <dbReference type="Pfam" id="PF00294"/>
    </source>
</evidence>
<dbReference type="AlphaFoldDB" id="A0A084UBH2"/>
<dbReference type="GO" id="GO:0016301">
    <property type="term" value="F:kinase activity"/>
    <property type="evidence" value="ECO:0007669"/>
    <property type="project" value="UniProtKB-KW"/>
</dbReference>
<protein>
    <submittedName>
        <fullName evidence="4">PfkB domain protein</fullName>
    </submittedName>
</protein>
<keyword evidence="5" id="KW-1185">Reference proteome</keyword>
<dbReference type="SUPFAM" id="SSF53613">
    <property type="entry name" value="Ribokinase-like"/>
    <property type="match status" value="1"/>
</dbReference>
<dbReference type="Pfam" id="PF00294">
    <property type="entry name" value="PfkB"/>
    <property type="match status" value="1"/>
</dbReference>
<name>A0A084UBH2_9HYPH</name>
<dbReference type="EMBL" id="JMQM01000001">
    <property type="protein sequence ID" value="KFB10308.1"/>
    <property type="molecule type" value="Genomic_DNA"/>
</dbReference>
<dbReference type="RefSeq" id="WP_036480979.1">
    <property type="nucleotide sequence ID" value="NZ_JMQM01000001.1"/>
</dbReference>
<proteinExistence type="predicted"/>
<dbReference type="STRING" id="472175.EL18_01339"/>
<dbReference type="InterPro" id="IPR011611">
    <property type="entry name" value="PfkB_dom"/>
</dbReference>
<gene>
    <name evidence="4" type="ORF">EL18_01339</name>
</gene>
<reference evidence="4 5" key="1">
    <citation type="submission" date="2014-05" db="EMBL/GenBank/DDBJ databases">
        <title>Draft Genome Sequence of Nitratireductor basaltis Strain UMTGB225, A Marine Bacterium Isolated from Green Barrel Tunicate.</title>
        <authorList>
            <person name="Gan H.Y."/>
        </authorList>
    </citation>
    <scope>NUCLEOTIDE SEQUENCE [LARGE SCALE GENOMIC DNA]</scope>
    <source>
        <strain evidence="4 5">UMTGB225</strain>
    </source>
</reference>
<dbReference type="PANTHER" id="PTHR10584:SF166">
    <property type="entry name" value="RIBOKINASE"/>
    <property type="match status" value="1"/>
</dbReference>
<dbReference type="InterPro" id="IPR029056">
    <property type="entry name" value="Ribokinase-like"/>
</dbReference>
<keyword evidence="1" id="KW-0808">Transferase</keyword>
<evidence type="ECO:0000313" key="4">
    <source>
        <dbReference type="EMBL" id="KFB10308.1"/>
    </source>
</evidence>
<evidence type="ECO:0000313" key="5">
    <source>
        <dbReference type="Proteomes" id="UP000053675"/>
    </source>
</evidence>
<dbReference type="PANTHER" id="PTHR10584">
    <property type="entry name" value="SUGAR KINASE"/>
    <property type="match status" value="1"/>
</dbReference>
<comment type="caution">
    <text evidence="4">The sequence shown here is derived from an EMBL/GenBank/DDBJ whole genome shotgun (WGS) entry which is preliminary data.</text>
</comment>
<dbReference type="eggNOG" id="COG0524">
    <property type="taxonomic scope" value="Bacteria"/>
</dbReference>
<evidence type="ECO:0000256" key="1">
    <source>
        <dbReference type="ARBA" id="ARBA00022679"/>
    </source>
</evidence>
<accession>A0A084UBH2</accession>
<feature type="domain" description="Carbohydrate kinase PfkB" evidence="3">
    <location>
        <begin position="9"/>
        <end position="292"/>
    </location>
</feature>
<organism evidence="4 5">
    <name type="scientific">Nitratireductor basaltis</name>
    <dbReference type="NCBI Taxonomy" id="472175"/>
    <lineage>
        <taxon>Bacteria</taxon>
        <taxon>Pseudomonadati</taxon>
        <taxon>Pseudomonadota</taxon>
        <taxon>Alphaproteobacteria</taxon>
        <taxon>Hyphomicrobiales</taxon>
        <taxon>Phyllobacteriaceae</taxon>
        <taxon>Nitratireductor</taxon>
    </lineage>
</organism>
<sequence length="320" mass="33987">MPSPIIFATGGAHIDRRGRVSGIHVPEASNPGVMEEEVGGGAFNASCAIARRGCEVRFFSTRGGDSGGEAVARAIEEAGLEDLSATHLDRQTASYTAILDEKGDLVTALADMAIYENCLQRNLRRRKLREAIATSDAVLCDANLPEAALATLAEQVADQPLFAIAISPAKVLRLNVISQHLSVLFMNRREAKALLGMAQDENPDGEVLCRKLAKAGLYGGVISDGGRALFGFESDRLFSLVPPQISQIADVTGAGDALAGATIAARMRGLNLEDALREGLAASALTILSSKAVARFRPDEFAQMVREIGQAQFIADMKEH</sequence>